<dbReference type="Gramene" id="Kaladp0092s0164.1.v1.1">
    <property type="protein sequence ID" value="Kaladp0092s0164.1.v1.1.CDS.1"/>
    <property type="gene ID" value="Kaladp0092s0164.v1.1"/>
</dbReference>
<dbReference type="EnsemblPlants" id="Kaladp0092s0164.1.v1.1">
    <property type="protein sequence ID" value="Kaladp0092s0164.1.v1.1.CDS.1"/>
    <property type="gene ID" value="Kaladp0092s0164.v1.1"/>
</dbReference>
<accession>A0A7N0UY68</accession>
<evidence type="ECO:0000313" key="2">
    <source>
        <dbReference type="Proteomes" id="UP000594263"/>
    </source>
</evidence>
<dbReference type="PANTHER" id="PTHR33265:SF8">
    <property type="entry name" value="AVR9_CF-9 RAPIDLY ELICITED PROTEIN 146"/>
    <property type="match status" value="1"/>
</dbReference>
<protein>
    <recommendedName>
        <fullName evidence="3">Avr9/Cf-9 rapidly elicited protein 146</fullName>
    </recommendedName>
</protein>
<evidence type="ECO:0008006" key="3">
    <source>
        <dbReference type="Google" id="ProtNLM"/>
    </source>
</evidence>
<name>A0A7N0UY68_KALFE</name>
<keyword evidence="2" id="KW-1185">Reference proteome</keyword>
<dbReference type="PANTHER" id="PTHR33265">
    <property type="entry name" value="AVR9/CF-9 RAPIDLY ELICITED PROTEIN-RELATED"/>
    <property type="match status" value="1"/>
</dbReference>
<dbReference type="Proteomes" id="UP000594263">
    <property type="component" value="Unplaced"/>
</dbReference>
<proteinExistence type="predicted"/>
<dbReference type="AlphaFoldDB" id="A0A7N0UY68"/>
<reference evidence="1" key="1">
    <citation type="submission" date="2021-01" db="UniProtKB">
        <authorList>
            <consortium name="EnsemblPlants"/>
        </authorList>
    </citation>
    <scope>IDENTIFICATION</scope>
</reference>
<sequence length="192" mass="21805">MKLVAHKIMEQRISLIDSLVKRLWKLLRLALVAVRKSISKHSRPVLKRVKIAAVAFHSGRHKYPFAGPQLAYEFSCSNSPAYPPVRKWPRYFLSRRDSKVAPPSQKEFERILGSMLMGGGNQLAVEASPALPGFGFGRSPVVRQLRITDSPFPVNYVGENSHIDEDAEKFIEKFYRELFNQQNLMASPLVVL</sequence>
<organism evidence="1 2">
    <name type="scientific">Kalanchoe fedtschenkoi</name>
    <name type="common">Lavender scallops</name>
    <name type="synonym">South American air plant</name>
    <dbReference type="NCBI Taxonomy" id="63787"/>
    <lineage>
        <taxon>Eukaryota</taxon>
        <taxon>Viridiplantae</taxon>
        <taxon>Streptophyta</taxon>
        <taxon>Embryophyta</taxon>
        <taxon>Tracheophyta</taxon>
        <taxon>Spermatophyta</taxon>
        <taxon>Magnoliopsida</taxon>
        <taxon>eudicotyledons</taxon>
        <taxon>Gunneridae</taxon>
        <taxon>Pentapetalae</taxon>
        <taxon>Saxifragales</taxon>
        <taxon>Crassulaceae</taxon>
        <taxon>Kalanchoe</taxon>
    </lineage>
</organism>
<evidence type="ECO:0000313" key="1">
    <source>
        <dbReference type="EnsemblPlants" id="Kaladp0092s0164.1.v1.1.CDS.1"/>
    </source>
</evidence>